<organism evidence="3 4">
    <name type="scientific">Brevibacterium mcbrellneri ATCC 49030</name>
    <dbReference type="NCBI Taxonomy" id="585530"/>
    <lineage>
        <taxon>Bacteria</taxon>
        <taxon>Bacillati</taxon>
        <taxon>Actinomycetota</taxon>
        <taxon>Actinomycetes</taxon>
        <taxon>Micrococcales</taxon>
        <taxon>Brevibacteriaceae</taxon>
        <taxon>Brevibacterium</taxon>
    </lineage>
</organism>
<evidence type="ECO:0000256" key="1">
    <source>
        <dbReference type="SAM" id="MobiDB-lite"/>
    </source>
</evidence>
<reference evidence="3 4" key="1">
    <citation type="submission" date="2010-04" db="EMBL/GenBank/DDBJ databases">
        <authorList>
            <person name="Qin X."/>
            <person name="Bachman B."/>
            <person name="Battles P."/>
            <person name="Bell A."/>
            <person name="Bess C."/>
            <person name="Bickham C."/>
            <person name="Chaboub L."/>
            <person name="Chen D."/>
            <person name="Coyle M."/>
            <person name="Deiros D.R."/>
            <person name="Dinh H."/>
            <person name="Forbes L."/>
            <person name="Fowler G."/>
            <person name="Francisco L."/>
            <person name="Fu Q."/>
            <person name="Gubbala S."/>
            <person name="Hale W."/>
            <person name="Han Y."/>
            <person name="Hemphill L."/>
            <person name="Highlander S.K."/>
            <person name="Hirani K."/>
            <person name="Hogues M."/>
            <person name="Jackson L."/>
            <person name="Jakkamsetti A."/>
            <person name="Javaid M."/>
            <person name="Jiang H."/>
            <person name="Korchina V."/>
            <person name="Kovar C."/>
            <person name="Lara F."/>
            <person name="Lee S."/>
            <person name="Mata R."/>
            <person name="Mathew T."/>
            <person name="Moen C."/>
            <person name="Morales K."/>
            <person name="Munidasa M."/>
            <person name="Nazareth L."/>
            <person name="Ngo R."/>
            <person name="Nguyen L."/>
            <person name="Okwuonu G."/>
            <person name="Ongeri F."/>
            <person name="Patil S."/>
            <person name="Petrosino J."/>
            <person name="Pham C."/>
            <person name="Pham P."/>
            <person name="Pu L.-L."/>
            <person name="Puazo M."/>
            <person name="Raj R."/>
            <person name="Reid J."/>
            <person name="Rouhana J."/>
            <person name="Saada N."/>
            <person name="Shang Y."/>
            <person name="Simmons D."/>
            <person name="Thornton R."/>
            <person name="Warren J."/>
            <person name="Weissenberger G."/>
            <person name="Zhang J."/>
            <person name="Zhang L."/>
            <person name="Zhou C."/>
            <person name="Zhu D."/>
            <person name="Muzny D."/>
            <person name="Worley K."/>
            <person name="Gibbs R."/>
        </authorList>
    </citation>
    <scope>NUCLEOTIDE SEQUENCE [LARGE SCALE GENOMIC DNA]</scope>
    <source>
        <strain evidence="3 4">ATCC 49030</strain>
    </source>
</reference>
<sequence length="197" mass="22999">RRNPDRQRTGLHHPPCRRTHQQPNPFEQLLADLNIEQKNGHPGKPTTQGKIERLHSTLKKWLQAQPPALTIEDLQQQLHDFRTIYNTKRKHRAINRQTPHQTYTATPKDQPTMHLHNTHWRVRFDRVDSYGKITLRYAGKLKHLGIGRTHNRQRIILLVNGPNAIAINKTTGEIIAEYTIDPTKNYQPKTTTPHTKK</sequence>
<name>D4YMJ7_9MICO</name>
<dbReference type="Pfam" id="PF13683">
    <property type="entry name" value="rve_3"/>
    <property type="match status" value="1"/>
</dbReference>
<dbReference type="InterPro" id="IPR001584">
    <property type="entry name" value="Integrase_cat-core"/>
</dbReference>
<proteinExistence type="predicted"/>
<feature type="compositionally biased region" description="Basic residues" evidence="1">
    <location>
        <begin position="9"/>
        <end position="20"/>
    </location>
</feature>
<keyword evidence="4" id="KW-1185">Reference proteome</keyword>
<feature type="non-terminal residue" evidence="3">
    <location>
        <position position="197"/>
    </location>
</feature>
<dbReference type="Proteomes" id="UP000005714">
    <property type="component" value="Unassembled WGS sequence"/>
</dbReference>
<evidence type="ECO:0000259" key="2">
    <source>
        <dbReference type="PROSITE" id="PS50994"/>
    </source>
</evidence>
<feature type="non-terminal residue" evidence="3">
    <location>
        <position position="1"/>
    </location>
</feature>
<dbReference type="GO" id="GO:0003676">
    <property type="term" value="F:nucleic acid binding"/>
    <property type="evidence" value="ECO:0007669"/>
    <property type="project" value="InterPro"/>
</dbReference>
<dbReference type="AlphaFoldDB" id="D4YMJ7"/>
<evidence type="ECO:0000313" key="4">
    <source>
        <dbReference type="Proteomes" id="UP000005714"/>
    </source>
</evidence>
<dbReference type="Gene3D" id="3.30.420.10">
    <property type="entry name" value="Ribonuclease H-like superfamily/Ribonuclease H"/>
    <property type="match status" value="1"/>
</dbReference>
<feature type="domain" description="Integrase catalytic" evidence="2">
    <location>
        <begin position="1"/>
        <end position="107"/>
    </location>
</feature>
<gene>
    <name evidence="3" type="ORF">HMPREF0183_1157</name>
</gene>
<dbReference type="SUPFAM" id="SSF53098">
    <property type="entry name" value="Ribonuclease H-like"/>
    <property type="match status" value="1"/>
</dbReference>
<dbReference type="InterPro" id="IPR036397">
    <property type="entry name" value="RNaseH_sf"/>
</dbReference>
<comment type="caution">
    <text evidence="3">The sequence shown here is derived from an EMBL/GenBank/DDBJ whole genome shotgun (WGS) entry which is preliminary data.</text>
</comment>
<evidence type="ECO:0000313" key="3">
    <source>
        <dbReference type="EMBL" id="EFG47566.1"/>
    </source>
</evidence>
<dbReference type="eggNOG" id="COG2801">
    <property type="taxonomic scope" value="Bacteria"/>
</dbReference>
<dbReference type="GO" id="GO:0015074">
    <property type="term" value="P:DNA integration"/>
    <property type="evidence" value="ECO:0007669"/>
    <property type="project" value="InterPro"/>
</dbReference>
<feature type="region of interest" description="Disordered" evidence="1">
    <location>
        <begin position="1"/>
        <end position="23"/>
    </location>
</feature>
<dbReference type="EMBL" id="ADNU01000034">
    <property type="protein sequence ID" value="EFG47566.1"/>
    <property type="molecule type" value="Genomic_DNA"/>
</dbReference>
<accession>D4YMJ7</accession>
<dbReference type="PROSITE" id="PS50994">
    <property type="entry name" value="INTEGRASE"/>
    <property type="match status" value="1"/>
</dbReference>
<dbReference type="STRING" id="585530.HMPREF0183_1157"/>
<protein>
    <recommendedName>
        <fullName evidence="2">Integrase catalytic domain-containing protein</fullName>
    </recommendedName>
</protein>
<dbReference type="InterPro" id="IPR012337">
    <property type="entry name" value="RNaseH-like_sf"/>
</dbReference>